<keyword evidence="2" id="KW-0812">Transmembrane</keyword>
<keyword evidence="4" id="KW-1185">Reference proteome</keyword>
<evidence type="ECO:0000313" key="4">
    <source>
        <dbReference type="Proteomes" id="UP001500967"/>
    </source>
</evidence>
<sequence length="170" mass="18122">MLVVVSPASSASKWVACEVRHAGTNGKPVLPLRLESGGDIMELLALHEEDVAGGRMPGPELVARLRQHVKDSRSLRPFLARIAVRWQRIALVAAVGVVVTLSLGLALLRPGDDGGTATPVGVQPHAEPSESPDRQFTSRGTPSAPRTDRTTTNCASANRWSHRTDVPGSR</sequence>
<keyword evidence="2" id="KW-1133">Transmembrane helix</keyword>
<evidence type="ECO:0000256" key="1">
    <source>
        <dbReference type="SAM" id="MobiDB-lite"/>
    </source>
</evidence>
<gene>
    <name evidence="3" type="ORF">GCM10009539_01310</name>
</gene>
<evidence type="ECO:0000313" key="3">
    <source>
        <dbReference type="EMBL" id="GAA0219704.1"/>
    </source>
</evidence>
<dbReference type="EMBL" id="BAAAGX010000001">
    <property type="protein sequence ID" value="GAA0219704.1"/>
    <property type="molecule type" value="Genomic_DNA"/>
</dbReference>
<organism evidence="3 4">
    <name type="scientific">Cryptosporangium japonicum</name>
    <dbReference type="NCBI Taxonomy" id="80872"/>
    <lineage>
        <taxon>Bacteria</taxon>
        <taxon>Bacillati</taxon>
        <taxon>Actinomycetota</taxon>
        <taxon>Actinomycetes</taxon>
        <taxon>Cryptosporangiales</taxon>
        <taxon>Cryptosporangiaceae</taxon>
        <taxon>Cryptosporangium</taxon>
    </lineage>
</organism>
<dbReference type="Proteomes" id="UP001500967">
    <property type="component" value="Unassembled WGS sequence"/>
</dbReference>
<protein>
    <recommendedName>
        <fullName evidence="5">TIR domain-containing protein</fullName>
    </recommendedName>
</protein>
<feature type="region of interest" description="Disordered" evidence="1">
    <location>
        <begin position="116"/>
        <end position="170"/>
    </location>
</feature>
<feature type="compositionally biased region" description="Polar residues" evidence="1">
    <location>
        <begin position="150"/>
        <end position="159"/>
    </location>
</feature>
<proteinExistence type="predicted"/>
<evidence type="ECO:0000256" key="2">
    <source>
        <dbReference type="SAM" id="Phobius"/>
    </source>
</evidence>
<keyword evidence="2" id="KW-0472">Membrane</keyword>
<comment type="caution">
    <text evidence="3">The sequence shown here is derived from an EMBL/GenBank/DDBJ whole genome shotgun (WGS) entry which is preliminary data.</text>
</comment>
<accession>A0ABN0TEJ5</accession>
<reference evidence="3 4" key="1">
    <citation type="journal article" date="2019" name="Int. J. Syst. Evol. Microbiol.">
        <title>The Global Catalogue of Microorganisms (GCM) 10K type strain sequencing project: providing services to taxonomists for standard genome sequencing and annotation.</title>
        <authorList>
            <consortium name="The Broad Institute Genomics Platform"/>
            <consortium name="The Broad Institute Genome Sequencing Center for Infectious Disease"/>
            <person name="Wu L."/>
            <person name="Ma J."/>
        </authorList>
    </citation>
    <scope>NUCLEOTIDE SEQUENCE [LARGE SCALE GENOMIC DNA]</scope>
    <source>
        <strain evidence="3 4">JCM 10425</strain>
    </source>
</reference>
<evidence type="ECO:0008006" key="5">
    <source>
        <dbReference type="Google" id="ProtNLM"/>
    </source>
</evidence>
<feature type="transmembrane region" description="Helical" evidence="2">
    <location>
        <begin position="89"/>
        <end position="108"/>
    </location>
</feature>
<name>A0ABN0TEJ5_9ACTN</name>